<comment type="caution">
    <text evidence="6">The sequence shown here is derived from an EMBL/GenBank/DDBJ whole genome shotgun (WGS) entry which is preliminary data.</text>
</comment>
<dbReference type="PANTHER" id="PTHR43214">
    <property type="entry name" value="TWO-COMPONENT RESPONSE REGULATOR"/>
    <property type="match status" value="1"/>
</dbReference>
<evidence type="ECO:0000256" key="1">
    <source>
        <dbReference type="ARBA" id="ARBA00022553"/>
    </source>
</evidence>
<dbReference type="GO" id="GO:0003677">
    <property type="term" value="F:DNA binding"/>
    <property type="evidence" value="ECO:0007669"/>
    <property type="project" value="UniProtKB-KW"/>
</dbReference>
<dbReference type="GO" id="GO:0006355">
    <property type="term" value="P:regulation of DNA-templated transcription"/>
    <property type="evidence" value="ECO:0007669"/>
    <property type="project" value="InterPro"/>
</dbReference>
<dbReference type="OrthoDB" id="3678174at2"/>
<dbReference type="SUPFAM" id="SSF46894">
    <property type="entry name" value="C-terminal effector domain of the bipartite response regulators"/>
    <property type="match status" value="1"/>
</dbReference>
<dbReference type="AlphaFoldDB" id="A0A6N8TII8"/>
<dbReference type="Gene3D" id="3.40.50.2300">
    <property type="match status" value="1"/>
</dbReference>
<dbReference type="PROSITE" id="PS50110">
    <property type="entry name" value="RESPONSE_REGULATORY"/>
    <property type="match status" value="1"/>
</dbReference>
<dbReference type="RefSeq" id="WP_160786422.1">
    <property type="nucleotide sequence ID" value="NZ_CP086610.1"/>
</dbReference>
<dbReference type="InterPro" id="IPR039420">
    <property type="entry name" value="WalR-like"/>
</dbReference>
<organism evidence="6 7">
    <name type="scientific">Shinella zoogloeoides</name>
    <name type="common">Crabtreella saccharophila</name>
    <dbReference type="NCBI Taxonomy" id="352475"/>
    <lineage>
        <taxon>Bacteria</taxon>
        <taxon>Pseudomonadati</taxon>
        <taxon>Pseudomonadota</taxon>
        <taxon>Alphaproteobacteria</taxon>
        <taxon>Hyphomicrobiales</taxon>
        <taxon>Rhizobiaceae</taxon>
        <taxon>Shinella</taxon>
    </lineage>
</organism>
<dbReference type="PANTHER" id="PTHR43214:SF43">
    <property type="entry name" value="TWO-COMPONENT RESPONSE REGULATOR"/>
    <property type="match status" value="1"/>
</dbReference>
<dbReference type="InterPro" id="IPR058245">
    <property type="entry name" value="NreC/VraR/RcsB-like_REC"/>
</dbReference>
<dbReference type="PROSITE" id="PS50043">
    <property type="entry name" value="HTH_LUXR_2"/>
    <property type="match status" value="1"/>
</dbReference>
<evidence type="ECO:0000313" key="7">
    <source>
        <dbReference type="Proteomes" id="UP000440304"/>
    </source>
</evidence>
<dbReference type="InterPro" id="IPR000792">
    <property type="entry name" value="Tscrpt_reg_LuxR_C"/>
</dbReference>
<dbReference type="PRINTS" id="PR00038">
    <property type="entry name" value="HTHLUXR"/>
</dbReference>
<dbReference type="SMART" id="SM00448">
    <property type="entry name" value="REC"/>
    <property type="match status" value="1"/>
</dbReference>
<evidence type="ECO:0000259" key="4">
    <source>
        <dbReference type="PROSITE" id="PS50043"/>
    </source>
</evidence>
<reference evidence="6 7" key="1">
    <citation type="submission" date="2019-12" db="EMBL/GenBank/DDBJ databases">
        <title>Shinella granuli gen. nov., sp. nov., and proposal of the reclassification of Zoogloea ramigera ATCC 19623 as Shinella zoogloeoides sp. nov.</title>
        <authorList>
            <person name="Gao J."/>
        </authorList>
    </citation>
    <scope>NUCLEOTIDE SEQUENCE [LARGE SCALE GENOMIC DNA]</scope>
    <source>
        <strain evidence="6 7">DSM 287</strain>
    </source>
</reference>
<dbReference type="SMART" id="SM00421">
    <property type="entry name" value="HTH_LUXR"/>
    <property type="match status" value="1"/>
</dbReference>
<evidence type="ECO:0000256" key="3">
    <source>
        <dbReference type="PROSITE-ProRule" id="PRU00169"/>
    </source>
</evidence>
<dbReference type="EMBL" id="WUML01000008">
    <property type="protein sequence ID" value="MXO01048.1"/>
    <property type="molecule type" value="Genomic_DNA"/>
</dbReference>
<dbReference type="InterPro" id="IPR011006">
    <property type="entry name" value="CheY-like_superfamily"/>
</dbReference>
<dbReference type="CDD" id="cd17535">
    <property type="entry name" value="REC_NarL-like"/>
    <property type="match status" value="1"/>
</dbReference>
<dbReference type="Proteomes" id="UP000440304">
    <property type="component" value="Unassembled WGS sequence"/>
</dbReference>
<dbReference type="InterPro" id="IPR016032">
    <property type="entry name" value="Sig_transdc_resp-reg_C-effctor"/>
</dbReference>
<dbReference type="Pfam" id="PF00072">
    <property type="entry name" value="Response_reg"/>
    <property type="match status" value="1"/>
</dbReference>
<gene>
    <name evidence="6" type="ORF">GR156_12090</name>
</gene>
<dbReference type="Pfam" id="PF00196">
    <property type="entry name" value="GerE"/>
    <property type="match status" value="1"/>
</dbReference>
<evidence type="ECO:0000313" key="6">
    <source>
        <dbReference type="EMBL" id="MXO01048.1"/>
    </source>
</evidence>
<dbReference type="CDD" id="cd06170">
    <property type="entry name" value="LuxR_C_like"/>
    <property type="match status" value="1"/>
</dbReference>
<dbReference type="GO" id="GO:0000160">
    <property type="term" value="P:phosphorelay signal transduction system"/>
    <property type="evidence" value="ECO:0007669"/>
    <property type="project" value="InterPro"/>
</dbReference>
<proteinExistence type="predicted"/>
<feature type="modified residue" description="4-aspartylphosphate" evidence="3">
    <location>
        <position position="57"/>
    </location>
</feature>
<dbReference type="PROSITE" id="PS00622">
    <property type="entry name" value="HTH_LUXR_1"/>
    <property type="match status" value="1"/>
</dbReference>
<dbReference type="SUPFAM" id="SSF52172">
    <property type="entry name" value="CheY-like"/>
    <property type="match status" value="1"/>
</dbReference>
<keyword evidence="1 3" id="KW-0597">Phosphoprotein</keyword>
<feature type="domain" description="Response regulatory" evidence="5">
    <location>
        <begin position="6"/>
        <end position="121"/>
    </location>
</feature>
<keyword evidence="2" id="KW-0238">DNA-binding</keyword>
<name>A0A6N8TII8_SHIZO</name>
<dbReference type="InterPro" id="IPR001789">
    <property type="entry name" value="Sig_transdc_resp-reg_receiver"/>
</dbReference>
<evidence type="ECO:0000256" key="2">
    <source>
        <dbReference type="ARBA" id="ARBA00023125"/>
    </source>
</evidence>
<protein>
    <submittedName>
        <fullName evidence="6">Response regulator</fullName>
    </submittedName>
</protein>
<sequence length="211" mass="22037">MNASVRVIVVDDHPLFRAGVSQSLALDPAITVVAEGSSGGEALDLVKRHEADVILLDITMQGNGIEAAAAISATASAPRILMLTGSDDSDDVLGAIEAGAAGYVLKGVSANDLIAAVKNVSAGQSFMSPSLSLALLAKLSGDTKPDPLALLTDQERRILDLVAEGLSNRQIGDRLGVLEKTIKYHMTHVMKKLAVPNRVSAALYLRDAMAR</sequence>
<accession>A0A6N8TII8</accession>
<evidence type="ECO:0000259" key="5">
    <source>
        <dbReference type="PROSITE" id="PS50110"/>
    </source>
</evidence>
<feature type="domain" description="HTH luxR-type" evidence="4">
    <location>
        <begin position="144"/>
        <end position="209"/>
    </location>
</feature>